<evidence type="ECO:0000313" key="3">
    <source>
        <dbReference type="Proteomes" id="UP000601435"/>
    </source>
</evidence>
<feature type="region of interest" description="Disordered" evidence="1">
    <location>
        <begin position="902"/>
        <end position="993"/>
    </location>
</feature>
<accession>A0A812VZJ5</accession>
<feature type="compositionally biased region" description="Low complexity" evidence="1">
    <location>
        <begin position="914"/>
        <end position="925"/>
    </location>
</feature>
<feature type="compositionally biased region" description="Basic residues" evidence="1">
    <location>
        <begin position="926"/>
        <end position="939"/>
    </location>
</feature>
<organism evidence="2 3">
    <name type="scientific">Symbiodinium necroappetens</name>
    <dbReference type="NCBI Taxonomy" id="1628268"/>
    <lineage>
        <taxon>Eukaryota</taxon>
        <taxon>Sar</taxon>
        <taxon>Alveolata</taxon>
        <taxon>Dinophyceae</taxon>
        <taxon>Suessiales</taxon>
        <taxon>Symbiodiniaceae</taxon>
        <taxon>Symbiodinium</taxon>
    </lineage>
</organism>
<comment type="caution">
    <text evidence="2">The sequence shown here is derived from an EMBL/GenBank/DDBJ whole genome shotgun (WGS) entry which is preliminary data.</text>
</comment>
<dbReference type="Proteomes" id="UP000601435">
    <property type="component" value="Unassembled WGS sequence"/>
</dbReference>
<feature type="region of interest" description="Disordered" evidence="1">
    <location>
        <begin position="497"/>
        <end position="566"/>
    </location>
</feature>
<proteinExistence type="predicted"/>
<feature type="non-terminal residue" evidence="2">
    <location>
        <position position="1615"/>
    </location>
</feature>
<feature type="compositionally biased region" description="Pro residues" evidence="1">
    <location>
        <begin position="961"/>
        <end position="982"/>
    </location>
</feature>
<evidence type="ECO:0000313" key="2">
    <source>
        <dbReference type="EMBL" id="CAE7651372.1"/>
    </source>
</evidence>
<gene>
    <name evidence="2" type="ORF">SNEC2469_LOCUS18425</name>
</gene>
<sequence>MSVDALTTSPNIAALTLPWESGPLAVVFGETEVVPKVALDIEDVVETATCRPLGPEEPGAPSFQKRAFAAEWNRDAFRRDRLPEQDRFGLVYQEWLQVVLPWAGDSVLGVMMASAEDQAEKLAIVTQTLGGKALSTLEKRLRQVKAFLAWALLSQVKPFPLTEHVCRLYLKKLVQDAAPASRIKGVLEMVSFLRHVVGLPIADNAGDSPWIRGILRNAAANAKPMAKARPLTVGEVSALEEFLKKGQGAVQDLYAAGCFLFLVYSRARFGDCKIVSNVVFDLIQKDEDVVGYVEVLSWSHKMRRHFPSIPLVAPVRGATQGSWIEQWKRVATEAGLPLDRLARDVRGPLLPLPSQGGWLRTSCSTNEARAWMVQLLTNLGHASATSLSAHSCKATCLSWCAKYGIAKDVRTRLGNHNDRGSAECYARDTLASPLRDLEACILAIRTGTFLPDVSRSGYFPEASAQVGAASEEPSDSRAEEPLGEFGGLNMVRWPESLASASPEQAPGSPCFDAGDDDHSEVTRNPSPCPAGAGTEPSKCSESSSSSSSSSTDSEVESEPGPHLAPLDEPVWRQECQIWQHRHSRTVHLLPLADADKGYFVCGRAKSSAYFKFSGQPIVDSLKCAQCDRGKTIRSTASSPRASEHLHIIAHYLGIVGIAMSGASLLDSKAAFKGKVLEYGLLMLSVHRVYCLRKQQIEGPDEKRQDLQPAERRFRLTEQARRLQGMSLRGPLECSFSCYTIVIRMLAADEISYLAPNRFTTRAHEVQQAKPPKEVIIDSSSSIKVRDSSEIADTCNLPDALSLSQALQRRSLALDLCEAATFEASERWHAELLRHLQQAPPMEYKQVDIMQILRADRAAWTYMAEKANSLKKRADGSLPMDDLFASLTGATEVMMFLMPLPGGGHHKRPAPPEHTATAAVDPAAPAKKSRTKARRDRQKQRLQEALALAGTSAPQAQAPASTFPPKPPAPSAPATLPPAPPVGQPHAPESSASDSFQHVVQARVCGRPLQSLFFVEVFAGSARLAAAVHKTGIGSVFGIDAWIPKSAPAPIVKLDLQLHEDVQVLFLLLDNRLLPVEADKVFSFNQLYALSSVIFLRATQALLQAGAQPPPQIGVTKLTRQHLSTASFINAFLMQRFPGAAWSAFVVTHNEASALHVDTCNVPGSKNFAVGLGSYAGGELFVEAPGGSVPFHDNATGEWLWGEKHALNLEPCTFDGFARHATLPWEGDRWTIIAYSAVSQGDLSSEHEQLLLSCGFPLPWCQPNSVAAHRPETKIRMTVGVPWEPRDFAREAARRGHPRHLFDAVPPVLKAAIDATLVMSETALSQHRTEVLRRWMLRAQELESREAQLHASMPKHLAEVLEGKRLLVFGEMLADSGYGDTSIASEIGKGFDLTGPIPSSGGLFKPIVEPATMTREPIDNLSESFINSTVSRVESIQPHGLDVVCAGIAYRLRVRERAGKQSVPKLKVIDLLKAYKQLGLSVDALQDSFLCVPNPATGKPCVHMCHVLPFGAAASVAAFCRTTMSLWYLGCATLLVHWTVFYDDFIVVNEAASTKHCELVLRNLWSLLGWSVAQDKETEFNYFARALGIKICFHSERLFVVENTPERKAELEETIS</sequence>
<protein>
    <submittedName>
        <fullName evidence="2">Uncharacterized protein</fullName>
    </submittedName>
</protein>
<feature type="compositionally biased region" description="Low complexity" evidence="1">
    <location>
        <begin position="535"/>
        <end position="552"/>
    </location>
</feature>
<name>A0A812VZJ5_9DINO</name>
<keyword evidence="3" id="KW-1185">Reference proteome</keyword>
<dbReference type="OrthoDB" id="419965at2759"/>
<dbReference type="EMBL" id="CAJNJA010031003">
    <property type="protein sequence ID" value="CAE7651372.1"/>
    <property type="molecule type" value="Genomic_DNA"/>
</dbReference>
<reference evidence="2" key="1">
    <citation type="submission" date="2021-02" db="EMBL/GenBank/DDBJ databases">
        <authorList>
            <person name="Dougan E. K."/>
            <person name="Rhodes N."/>
            <person name="Thang M."/>
            <person name="Chan C."/>
        </authorList>
    </citation>
    <scope>NUCLEOTIDE SEQUENCE</scope>
</reference>
<evidence type="ECO:0000256" key="1">
    <source>
        <dbReference type="SAM" id="MobiDB-lite"/>
    </source>
</evidence>